<evidence type="ECO:0000313" key="1">
    <source>
        <dbReference type="EMBL" id="PYE13396.1"/>
    </source>
</evidence>
<sequence>GYYSQLAASGNSSKLAASGYYSQLAASGNSSKLAASGYYSQLAASGNSSQLAASGKKSIVMAAASNCTAKVGEDGCIALAWWDSNAERFRVAVGYVGEDGIEADVTYCVRDGKLARVEG</sequence>
<dbReference type="AlphaFoldDB" id="A0A2V4TJ92"/>
<comment type="caution">
    <text evidence="1">The sequence shown here is derived from an EMBL/GenBank/DDBJ whole genome shotgun (WGS) entry which is preliminary data.</text>
</comment>
<proteinExistence type="predicted"/>
<name>A0A2V4TJ92_9BURK</name>
<protein>
    <submittedName>
        <fullName evidence="1">Uncharacterized protein</fullName>
    </submittedName>
</protein>
<dbReference type="Proteomes" id="UP000247772">
    <property type="component" value="Unassembled WGS sequence"/>
</dbReference>
<evidence type="ECO:0000313" key="2">
    <source>
        <dbReference type="Proteomes" id="UP000247772"/>
    </source>
</evidence>
<dbReference type="EMBL" id="QJSQ01000047">
    <property type="protein sequence ID" value="PYE13396.1"/>
    <property type="molecule type" value="Genomic_DNA"/>
</dbReference>
<gene>
    <name evidence="1" type="ORF">C7410_14751</name>
</gene>
<reference evidence="1 2" key="1">
    <citation type="submission" date="2018-06" db="EMBL/GenBank/DDBJ databases">
        <title>Genomic Encyclopedia of Type Strains, Phase IV (KMG-V): Genome sequencing to study the core and pangenomes of soil and plant-associated prokaryotes.</title>
        <authorList>
            <person name="Whitman W."/>
        </authorList>
    </citation>
    <scope>NUCLEOTIDE SEQUENCE [LARGE SCALE GENOMIC DNA]</scope>
    <source>
        <strain evidence="1 2">SRCL-318</strain>
    </source>
</reference>
<accession>A0A2V4TJ92</accession>
<organism evidence="1 2">
    <name type="scientific">Paraburkholderia silvatlantica</name>
    <dbReference type="NCBI Taxonomy" id="321895"/>
    <lineage>
        <taxon>Bacteria</taxon>
        <taxon>Pseudomonadati</taxon>
        <taxon>Pseudomonadota</taxon>
        <taxon>Betaproteobacteria</taxon>
        <taxon>Burkholderiales</taxon>
        <taxon>Burkholderiaceae</taxon>
        <taxon>Paraburkholderia</taxon>
    </lineage>
</organism>
<feature type="non-terminal residue" evidence="1">
    <location>
        <position position="1"/>
    </location>
</feature>